<dbReference type="GO" id="GO:0005125">
    <property type="term" value="F:cytokine activity"/>
    <property type="evidence" value="ECO:0007669"/>
    <property type="project" value="TreeGrafter"/>
</dbReference>
<dbReference type="InterPro" id="IPR015615">
    <property type="entry name" value="TGF-beta-rel"/>
</dbReference>
<proteinExistence type="inferred from homology"/>
<dbReference type="EMBL" id="MRZV01000030">
    <property type="protein sequence ID" value="PIK61515.1"/>
    <property type="molecule type" value="Genomic_DNA"/>
</dbReference>
<evidence type="ECO:0000256" key="1">
    <source>
        <dbReference type="ARBA" id="ARBA00004613"/>
    </source>
</evidence>
<keyword evidence="3" id="KW-0964">Secreted</keyword>
<evidence type="ECO:0000256" key="2">
    <source>
        <dbReference type="ARBA" id="ARBA00006656"/>
    </source>
</evidence>
<gene>
    <name evidence="8" type="ORF">BSL78_01528</name>
</gene>
<accession>A0A2G8LMQ1</accession>
<evidence type="ECO:0000256" key="4">
    <source>
        <dbReference type="ARBA" id="ARBA00023030"/>
    </source>
</evidence>
<keyword evidence="9" id="KW-1185">Reference proteome</keyword>
<evidence type="ECO:0000259" key="7">
    <source>
        <dbReference type="PROSITE" id="PS51362"/>
    </source>
</evidence>
<name>A0A2G8LMQ1_STIJA</name>
<evidence type="ECO:0000256" key="6">
    <source>
        <dbReference type="RuleBase" id="RU000354"/>
    </source>
</evidence>
<evidence type="ECO:0000256" key="3">
    <source>
        <dbReference type="ARBA" id="ARBA00022525"/>
    </source>
</evidence>
<evidence type="ECO:0000313" key="9">
    <source>
        <dbReference type="Proteomes" id="UP000230750"/>
    </source>
</evidence>
<dbReference type="InterPro" id="IPR001839">
    <property type="entry name" value="TGF-b_C"/>
</dbReference>
<dbReference type="InterPro" id="IPR001111">
    <property type="entry name" value="TGF-b_propeptide"/>
</dbReference>
<comment type="caution">
    <text evidence="8">The sequence shown here is derived from an EMBL/GenBank/DDBJ whole genome shotgun (WGS) entry which is preliminary data.</text>
</comment>
<dbReference type="SUPFAM" id="SSF57501">
    <property type="entry name" value="Cystine-knot cytokines"/>
    <property type="match status" value="1"/>
</dbReference>
<dbReference type="CDD" id="cd13753">
    <property type="entry name" value="TGF_beta_TGFbeta1_2_3"/>
    <property type="match status" value="1"/>
</dbReference>
<keyword evidence="4 6" id="KW-0339">Growth factor</keyword>
<dbReference type="SMART" id="SM00204">
    <property type="entry name" value="TGFB"/>
    <property type="match status" value="1"/>
</dbReference>
<organism evidence="8 9">
    <name type="scientific">Stichopus japonicus</name>
    <name type="common">Sea cucumber</name>
    <dbReference type="NCBI Taxonomy" id="307972"/>
    <lineage>
        <taxon>Eukaryota</taxon>
        <taxon>Metazoa</taxon>
        <taxon>Echinodermata</taxon>
        <taxon>Eleutherozoa</taxon>
        <taxon>Echinozoa</taxon>
        <taxon>Holothuroidea</taxon>
        <taxon>Aspidochirotacea</taxon>
        <taxon>Aspidochirotida</taxon>
        <taxon>Stichopodidae</taxon>
        <taxon>Apostichopus</taxon>
    </lineage>
</organism>
<sequence>MKVYFLSRGRYARFYWFNISRLEGRAPSDVTDANFRLYQINNTRMTMEQVISVYKLVKMKNDIIPKHVFTKSFDPQHEGPIAIDVTKVVQDWLEDPDSNYGFEVSVECGEFMSAQPWNSLEIEFGDPRGSYTESANRGDIMRRNYQTPDKHPKLIVMTSGNYSKLLSPEGHSRRKRSYNNNRRCDDTVTTCCKRSLYVNFQRDLDWKWIRQPKGFFPNLCAGNCLYIRADNSMYHQLIRYHRDTNPNASPSPCCSPLSFKPLTVLFYEKSIPKIMTLQNLVVDACGCR</sequence>
<dbReference type="Proteomes" id="UP000230750">
    <property type="component" value="Unassembled WGS sequence"/>
</dbReference>
<comment type="similarity">
    <text evidence="2 6">Belongs to the TGF-beta family.</text>
</comment>
<comment type="subcellular location">
    <subcellularLocation>
        <location evidence="1">Secreted</location>
    </subcellularLocation>
</comment>
<feature type="domain" description="TGF-beta family profile" evidence="7">
    <location>
        <begin position="173"/>
        <end position="288"/>
    </location>
</feature>
<dbReference type="GO" id="GO:0008083">
    <property type="term" value="F:growth factor activity"/>
    <property type="evidence" value="ECO:0007669"/>
    <property type="project" value="UniProtKB-KW"/>
</dbReference>
<dbReference type="PANTHER" id="PTHR11848">
    <property type="entry name" value="TGF-BETA FAMILY"/>
    <property type="match status" value="1"/>
</dbReference>
<dbReference type="AlphaFoldDB" id="A0A2G8LMQ1"/>
<dbReference type="GO" id="GO:0007179">
    <property type="term" value="P:transforming growth factor beta receptor signaling pathway"/>
    <property type="evidence" value="ECO:0007669"/>
    <property type="project" value="TreeGrafter"/>
</dbReference>
<reference evidence="8 9" key="1">
    <citation type="journal article" date="2017" name="PLoS Biol.">
        <title>The sea cucumber genome provides insights into morphological evolution and visceral regeneration.</title>
        <authorList>
            <person name="Zhang X."/>
            <person name="Sun L."/>
            <person name="Yuan J."/>
            <person name="Sun Y."/>
            <person name="Gao Y."/>
            <person name="Zhang L."/>
            <person name="Li S."/>
            <person name="Dai H."/>
            <person name="Hamel J.F."/>
            <person name="Liu C."/>
            <person name="Yu Y."/>
            <person name="Liu S."/>
            <person name="Lin W."/>
            <person name="Guo K."/>
            <person name="Jin S."/>
            <person name="Xu P."/>
            <person name="Storey K.B."/>
            <person name="Huan P."/>
            <person name="Zhang T."/>
            <person name="Zhou Y."/>
            <person name="Zhang J."/>
            <person name="Lin C."/>
            <person name="Li X."/>
            <person name="Xing L."/>
            <person name="Huo D."/>
            <person name="Sun M."/>
            <person name="Wang L."/>
            <person name="Mercier A."/>
            <person name="Li F."/>
            <person name="Yang H."/>
            <person name="Xiang J."/>
        </authorList>
    </citation>
    <scope>NUCLEOTIDE SEQUENCE [LARGE SCALE GENOMIC DNA]</scope>
    <source>
        <strain evidence="8">Shaxun</strain>
        <tissue evidence="8">Muscle</tissue>
    </source>
</reference>
<dbReference type="PROSITE" id="PS00250">
    <property type="entry name" value="TGF_BETA_1"/>
    <property type="match status" value="1"/>
</dbReference>
<dbReference type="Pfam" id="PF00688">
    <property type="entry name" value="TGFb_propeptide"/>
    <property type="match status" value="1"/>
</dbReference>
<dbReference type="GO" id="GO:0042127">
    <property type="term" value="P:regulation of cell population proliferation"/>
    <property type="evidence" value="ECO:0007669"/>
    <property type="project" value="TreeGrafter"/>
</dbReference>
<dbReference type="Gene3D" id="2.10.90.10">
    <property type="entry name" value="Cystine-knot cytokines"/>
    <property type="match status" value="1"/>
</dbReference>
<dbReference type="STRING" id="307972.A0A2G8LMQ1"/>
<dbReference type="PANTHER" id="PTHR11848:SF33">
    <property type="entry name" value="TGF-BETA FAMILY PROFILE DOMAIN-CONTAINING PROTEIN"/>
    <property type="match status" value="1"/>
</dbReference>
<protein>
    <submittedName>
        <fullName evidence="8">Putative transforming growth factor beta-2</fullName>
    </submittedName>
</protein>
<dbReference type="OrthoDB" id="6092228at2759"/>
<dbReference type="InterPro" id="IPR029034">
    <property type="entry name" value="Cystine-knot_cytokine"/>
</dbReference>
<evidence type="ECO:0000256" key="5">
    <source>
        <dbReference type="ARBA" id="ARBA00023157"/>
    </source>
</evidence>
<dbReference type="InterPro" id="IPR017948">
    <property type="entry name" value="TGFb_CS"/>
</dbReference>
<dbReference type="GO" id="GO:0005615">
    <property type="term" value="C:extracellular space"/>
    <property type="evidence" value="ECO:0007669"/>
    <property type="project" value="TreeGrafter"/>
</dbReference>
<dbReference type="Gene3D" id="2.60.120.970">
    <property type="match status" value="1"/>
</dbReference>
<keyword evidence="5" id="KW-1015">Disulfide bond</keyword>
<dbReference type="PROSITE" id="PS51362">
    <property type="entry name" value="TGF_BETA_2"/>
    <property type="match status" value="1"/>
</dbReference>
<dbReference type="Pfam" id="PF00019">
    <property type="entry name" value="TGF_beta"/>
    <property type="match status" value="1"/>
</dbReference>
<evidence type="ECO:0000313" key="8">
    <source>
        <dbReference type="EMBL" id="PIK61515.1"/>
    </source>
</evidence>